<name>A0A927D1E4_9RHOB</name>
<dbReference type="PRINTS" id="PR02008">
    <property type="entry name" value="RCMTFAMILY"/>
</dbReference>
<dbReference type="GO" id="GO:0001510">
    <property type="term" value="P:RNA methylation"/>
    <property type="evidence" value="ECO:0007669"/>
    <property type="project" value="InterPro"/>
</dbReference>
<dbReference type="SUPFAM" id="SSF53335">
    <property type="entry name" value="S-adenosyl-L-methionine-dependent methyltransferases"/>
    <property type="match status" value="1"/>
</dbReference>
<feature type="active site" description="Nucleophile" evidence="5">
    <location>
        <position position="340"/>
    </location>
</feature>
<dbReference type="AlphaFoldDB" id="A0A927D1E4"/>
<dbReference type="Gene3D" id="3.40.50.150">
    <property type="entry name" value="Vaccinia Virus protein VP39"/>
    <property type="match status" value="1"/>
</dbReference>
<dbReference type="RefSeq" id="WP_191074274.1">
    <property type="nucleotide sequence ID" value="NZ_JACTAG010000001.1"/>
</dbReference>
<evidence type="ECO:0000256" key="3">
    <source>
        <dbReference type="ARBA" id="ARBA00022691"/>
    </source>
</evidence>
<keyword evidence="2 5" id="KW-0808">Transferase</keyword>
<dbReference type="EMBL" id="JACTAG010000001">
    <property type="protein sequence ID" value="MBD3663303.1"/>
    <property type="molecule type" value="Genomic_DNA"/>
</dbReference>
<feature type="binding site" evidence="5">
    <location>
        <position position="287"/>
    </location>
    <ligand>
        <name>S-adenosyl-L-methionine</name>
        <dbReference type="ChEBI" id="CHEBI:59789"/>
    </ligand>
</feature>
<feature type="domain" description="SAM-dependent MTase RsmB/NOP-type" evidence="6">
    <location>
        <begin position="136"/>
        <end position="386"/>
    </location>
</feature>
<dbReference type="Pfam" id="PF22458">
    <property type="entry name" value="RsmF-B_ferredox"/>
    <property type="match status" value="1"/>
</dbReference>
<dbReference type="PROSITE" id="PS51686">
    <property type="entry name" value="SAM_MT_RSMB_NOP"/>
    <property type="match status" value="1"/>
</dbReference>
<evidence type="ECO:0000256" key="2">
    <source>
        <dbReference type="ARBA" id="ARBA00022679"/>
    </source>
</evidence>
<keyword evidence="3 5" id="KW-0949">S-adenosyl-L-methionine</keyword>
<accession>A0A927D1E4</accession>
<reference evidence="7" key="1">
    <citation type="submission" date="2020-08" db="EMBL/GenBank/DDBJ databases">
        <title>Sulfitobacter aestuariivivens sp. nov., isolated from a tidal flat.</title>
        <authorList>
            <person name="Park S."/>
            <person name="Yoon J.-H."/>
        </authorList>
    </citation>
    <scope>NUCLEOTIDE SEQUENCE</scope>
    <source>
        <strain evidence="7">TSTF-M16</strain>
    </source>
</reference>
<dbReference type="InterPro" id="IPR049560">
    <property type="entry name" value="MeTrfase_RsmB-F_NOP2_cat"/>
</dbReference>
<dbReference type="Gene3D" id="3.30.70.1170">
    <property type="entry name" value="Sun protein, domain 3"/>
    <property type="match status" value="1"/>
</dbReference>
<dbReference type="CDD" id="cd02440">
    <property type="entry name" value="AdoMet_MTases"/>
    <property type="match status" value="1"/>
</dbReference>
<proteinExistence type="inferred from homology"/>
<protein>
    <submittedName>
        <fullName evidence="7">RsmB/NOP family class I SAM-dependent RNA methyltransferase</fullName>
    </submittedName>
</protein>
<evidence type="ECO:0000313" key="8">
    <source>
        <dbReference type="Proteomes" id="UP000635142"/>
    </source>
</evidence>
<dbReference type="GO" id="GO:0008173">
    <property type="term" value="F:RNA methyltransferase activity"/>
    <property type="evidence" value="ECO:0007669"/>
    <property type="project" value="InterPro"/>
</dbReference>
<comment type="similarity">
    <text evidence="5">Belongs to the class I-like SAM-binding methyltransferase superfamily. RsmB/NOP family.</text>
</comment>
<dbReference type="PANTHER" id="PTHR22807:SF53">
    <property type="entry name" value="RIBOSOMAL RNA SMALL SUBUNIT METHYLTRANSFERASE B-RELATED"/>
    <property type="match status" value="1"/>
</dbReference>
<keyword evidence="1 5" id="KW-0489">Methyltransferase</keyword>
<evidence type="ECO:0000256" key="5">
    <source>
        <dbReference type="PROSITE-ProRule" id="PRU01023"/>
    </source>
</evidence>
<dbReference type="PANTHER" id="PTHR22807">
    <property type="entry name" value="NOP2 YEAST -RELATED NOL1/NOP2/FMU SUN DOMAIN-CONTAINING"/>
    <property type="match status" value="1"/>
</dbReference>
<evidence type="ECO:0000256" key="4">
    <source>
        <dbReference type="ARBA" id="ARBA00022884"/>
    </source>
</evidence>
<evidence type="ECO:0000259" key="6">
    <source>
        <dbReference type="PROSITE" id="PS51686"/>
    </source>
</evidence>
<dbReference type="Proteomes" id="UP000635142">
    <property type="component" value="Unassembled WGS sequence"/>
</dbReference>
<dbReference type="InterPro" id="IPR029063">
    <property type="entry name" value="SAM-dependent_MTases_sf"/>
</dbReference>
<comment type="caution">
    <text evidence="5">Lacks conserved residue(s) required for the propagation of feature annotation.</text>
</comment>
<comment type="caution">
    <text evidence="7">The sequence shown here is derived from an EMBL/GenBank/DDBJ whole genome shotgun (WGS) entry which is preliminary data.</text>
</comment>
<keyword evidence="4 5" id="KW-0694">RNA-binding</keyword>
<evidence type="ECO:0000313" key="7">
    <source>
        <dbReference type="EMBL" id="MBD3663303.1"/>
    </source>
</evidence>
<organism evidence="7 8">
    <name type="scientific">Sulfitobacter aestuariivivens</name>
    <dbReference type="NCBI Taxonomy" id="2766981"/>
    <lineage>
        <taxon>Bacteria</taxon>
        <taxon>Pseudomonadati</taxon>
        <taxon>Pseudomonadota</taxon>
        <taxon>Alphaproteobacteria</taxon>
        <taxon>Rhodobacterales</taxon>
        <taxon>Roseobacteraceae</taxon>
        <taxon>Sulfitobacter</taxon>
    </lineage>
</organism>
<gene>
    <name evidence="7" type="ORF">H9Q16_05165</name>
</gene>
<sequence length="386" mass="41085">MTPGARVAAAIEILDDMSQGRAAEQALTRWARNSRFAGSKDRAAVRDHVFDVLRCRRTAAHFGQGQDGRALMIGLLHQQGADLSALFDGAGHAPPPLSDKERAFPGPPADLSTALNLPDWLVPLFEASLGADTTATAQALQTRAPVHLRVNVARTTVLQAAEKLALEGVDTERNSLSPTALTVTQGARRIKQTSVFKEGLVELQDGASQAVVDAIPAGRKVLDYCAGGGGKALALAAQTSRRVYAHDADPNRMTDLPERANRAGTSIAILNHDQVLKTAPYDVILCDAPCSGSGAWRRAPGGKWLLTPDRLTALTQIQDDILDATAPLLSSGGTLVYATCSVLASENEDRVAAFLDRHAGWASPFQRRFGVTSQGDGFFTAHLTRE</sequence>
<evidence type="ECO:0000256" key="1">
    <source>
        <dbReference type="ARBA" id="ARBA00022603"/>
    </source>
</evidence>
<feature type="binding site" evidence="5">
    <location>
        <position position="247"/>
    </location>
    <ligand>
        <name>S-adenosyl-L-methionine</name>
        <dbReference type="ChEBI" id="CHEBI:59789"/>
    </ligand>
</feature>
<dbReference type="InterPro" id="IPR054728">
    <property type="entry name" value="RsmB-like_ferredoxin"/>
</dbReference>
<dbReference type="InterPro" id="IPR023267">
    <property type="entry name" value="RCMT"/>
</dbReference>
<dbReference type="GO" id="GO:0003723">
    <property type="term" value="F:RNA binding"/>
    <property type="evidence" value="ECO:0007669"/>
    <property type="project" value="UniProtKB-UniRule"/>
</dbReference>
<dbReference type="InterPro" id="IPR001678">
    <property type="entry name" value="MeTrfase_RsmB-F_NOP2_dom"/>
</dbReference>
<keyword evidence="8" id="KW-1185">Reference proteome</keyword>
<dbReference type="Pfam" id="PF01189">
    <property type="entry name" value="Methyltr_RsmB-F"/>
    <property type="match status" value="1"/>
</dbReference>